<comment type="caution">
    <text evidence="1">The sequence shown here is derived from an EMBL/GenBank/DDBJ whole genome shotgun (WGS) entry which is preliminary data.</text>
</comment>
<proteinExistence type="predicted"/>
<protein>
    <submittedName>
        <fullName evidence="1">Uncharacterized protein</fullName>
    </submittedName>
</protein>
<name>R6I6Z6_9FIRM</name>
<dbReference type="EMBL" id="CBDS010000011">
    <property type="protein sequence ID" value="CDB45070.1"/>
    <property type="molecule type" value="Genomic_DNA"/>
</dbReference>
<evidence type="ECO:0000313" key="1">
    <source>
        <dbReference type="EMBL" id="CDB45070.1"/>
    </source>
</evidence>
<dbReference type="HOGENOM" id="CLU_2035819_0_0_9"/>
<reference evidence="1" key="1">
    <citation type="submission" date="2012-11" db="EMBL/GenBank/DDBJ databases">
        <title>Dependencies among metagenomic species, viruses, plasmids and units of genetic variation.</title>
        <authorList>
            <person name="Nielsen H.B."/>
            <person name="Almeida M."/>
            <person name="Juncker A.S."/>
            <person name="Rasmussen S."/>
            <person name="Li J."/>
            <person name="Sunagawa S."/>
            <person name="Plichta D."/>
            <person name="Gautier L."/>
            <person name="Le Chatelier E."/>
            <person name="Peletier E."/>
            <person name="Bonde I."/>
            <person name="Nielsen T."/>
            <person name="Manichanh C."/>
            <person name="Arumugam M."/>
            <person name="Batto J."/>
            <person name="Santos M.B.Q.D."/>
            <person name="Blom N."/>
            <person name="Borruel N."/>
            <person name="Burgdorf K.S."/>
            <person name="Boumezbeur F."/>
            <person name="Casellas F."/>
            <person name="Dore J."/>
            <person name="Guarner F."/>
            <person name="Hansen T."/>
            <person name="Hildebrand F."/>
            <person name="Kaas R.S."/>
            <person name="Kennedy S."/>
            <person name="Kristiansen K."/>
            <person name="Kultima J.R."/>
            <person name="Leonard P."/>
            <person name="Levenez F."/>
            <person name="Lund O."/>
            <person name="Moumen B."/>
            <person name="Le Paslier D."/>
            <person name="Pons N."/>
            <person name="Pedersen O."/>
            <person name="Prifti E."/>
            <person name="Qin J."/>
            <person name="Raes J."/>
            <person name="Tap J."/>
            <person name="Tims S."/>
            <person name="Ussery D.W."/>
            <person name="Yamada T."/>
            <person name="MetaHit consortium"/>
            <person name="Renault P."/>
            <person name="Sicheritz-Ponten T."/>
            <person name="Bork P."/>
            <person name="Wang J."/>
            <person name="Brunak S."/>
            <person name="Ehrlich S.D."/>
        </authorList>
    </citation>
    <scope>NUCLEOTIDE SEQUENCE [LARGE SCALE GENOMIC DNA]</scope>
</reference>
<dbReference type="AlphaFoldDB" id="R6I6Z6"/>
<accession>R6I6Z6</accession>
<organism evidence="1">
    <name type="scientific">Phascolarctobacterium faecium</name>
    <dbReference type="NCBI Taxonomy" id="33025"/>
    <lineage>
        <taxon>Bacteria</taxon>
        <taxon>Bacillati</taxon>
        <taxon>Bacillota</taxon>
        <taxon>Negativicutes</taxon>
        <taxon>Acidaminococcales</taxon>
        <taxon>Acidaminococcaceae</taxon>
        <taxon>Phascolarctobacterium</taxon>
    </lineage>
</organism>
<dbReference type="RefSeq" id="WP_021717111.1">
    <property type="nucleotide sequence ID" value="NZ_FR885199.1"/>
</dbReference>
<dbReference type="STRING" id="1262914.BN533_00208"/>
<sequence length="121" mass="14258">MENNILNKEKVAELMELLECKRYYSKCLKDVTELKEKMKYEATGIEMRFYYFGKGSRMGVDGRIDFHGDFSEGKLEVVNILSQHILSDMEADLELQIKRLESCLWDKFRYTEDAVPEKSVK</sequence>
<gene>
    <name evidence="1" type="ORF">BN533_00208</name>
</gene>